<evidence type="ECO:0000256" key="7">
    <source>
        <dbReference type="ARBA" id="ARBA00022927"/>
    </source>
</evidence>
<organism evidence="14 15">
    <name type="scientific">Piscinibacter koreensis</name>
    <dbReference type="NCBI Taxonomy" id="2742824"/>
    <lineage>
        <taxon>Bacteria</taxon>
        <taxon>Pseudomonadati</taxon>
        <taxon>Pseudomonadota</taxon>
        <taxon>Betaproteobacteria</taxon>
        <taxon>Burkholderiales</taxon>
        <taxon>Sphaerotilaceae</taxon>
        <taxon>Piscinibacter</taxon>
    </lineage>
</organism>
<dbReference type="Pfam" id="PF03550">
    <property type="entry name" value="LolB"/>
    <property type="match status" value="1"/>
</dbReference>
<dbReference type="Gene3D" id="2.50.20.10">
    <property type="entry name" value="Lipoprotein localisation LolA/LolB/LppX"/>
    <property type="match status" value="1"/>
</dbReference>
<protein>
    <recommendedName>
        <fullName evidence="4">Outer-membrane lipoprotein LolB</fullName>
    </recommendedName>
</protein>
<dbReference type="GO" id="GO:0009279">
    <property type="term" value="C:cell outer membrane"/>
    <property type="evidence" value="ECO:0007669"/>
    <property type="project" value="UniProtKB-SubCell"/>
</dbReference>
<dbReference type="InterPro" id="IPR004565">
    <property type="entry name" value="OM_lipoprot_LolB"/>
</dbReference>
<evidence type="ECO:0000256" key="11">
    <source>
        <dbReference type="ARBA" id="ARBA00023237"/>
    </source>
</evidence>
<evidence type="ECO:0000256" key="9">
    <source>
        <dbReference type="ARBA" id="ARBA00023139"/>
    </source>
</evidence>
<gene>
    <name evidence="14" type="ORF">HQN59_12935</name>
</gene>
<evidence type="ECO:0000256" key="6">
    <source>
        <dbReference type="ARBA" id="ARBA00022729"/>
    </source>
</evidence>
<comment type="subunit">
    <text evidence="3">Monomer.</text>
</comment>
<keyword evidence="9" id="KW-0564">Palmitate</keyword>
<evidence type="ECO:0000256" key="12">
    <source>
        <dbReference type="ARBA" id="ARBA00023288"/>
    </source>
</evidence>
<evidence type="ECO:0000256" key="4">
    <source>
        <dbReference type="ARBA" id="ARBA00016202"/>
    </source>
</evidence>
<keyword evidence="5" id="KW-0813">Transport</keyword>
<accession>A0A7Y6NNX7</accession>
<keyword evidence="7" id="KW-0653">Protein transport</keyword>
<comment type="subcellular location">
    <subcellularLocation>
        <location evidence="1">Cell outer membrane</location>
        <topology evidence="1">Lipid-anchor</topology>
    </subcellularLocation>
</comment>
<dbReference type="EMBL" id="JABWMJ010000005">
    <property type="protein sequence ID" value="NUZ06668.1"/>
    <property type="molecule type" value="Genomic_DNA"/>
</dbReference>
<keyword evidence="6" id="KW-0732">Signal</keyword>
<evidence type="ECO:0000256" key="8">
    <source>
        <dbReference type="ARBA" id="ARBA00023136"/>
    </source>
</evidence>
<reference evidence="14 15" key="1">
    <citation type="submission" date="2020-06" db="EMBL/GenBank/DDBJ databases">
        <title>Schlegella sp. ID0723 isolated from air conditioner.</title>
        <authorList>
            <person name="Kim D.Y."/>
            <person name="Kim D.-U."/>
        </authorList>
    </citation>
    <scope>NUCLEOTIDE SEQUENCE [LARGE SCALE GENOMIC DNA]</scope>
    <source>
        <strain evidence="14 15">ID0723</strain>
    </source>
</reference>
<dbReference type="InterPro" id="IPR029046">
    <property type="entry name" value="LolA/LolB/LppX"/>
</dbReference>
<evidence type="ECO:0000256" key="5">
    <source>
        <dbReference type="ARBA" id="ARBA00022448"/>
    </source>
</evidence>
<feature type="compositionally biased region" description="Low complexity" evidence="13">
    <location>
        <begin position="1"/>
        <end position="14"/>
    </location>
</feature>
<dbReference type="Proteomes" id="UP000529637">
    <property type="component" value="Unassembled WGS sequence"/>
</dbReference>
<evidence type="ECO:0000256" key="3">
    <source>
        <dbReference type="ARBA" id="ARBA00011245"/>
    </source>
</evidence>
<evidence type="ECO:0000256" key="13">
    <source>
        <dbReference type="SAM" id="MobiDB-lite"/>
    </source>
</evidence>
<evidence type="ECO:0000256" key="1">
    <source>
        <dbReference type="ARBA" id="ARBA00004459"/>
    </source>
</evidence>
<keyword evidence="11" id="KW-0998">Cell outer membrane</keyword>
<sequence>MTGATTTARAARGAPEPDVRGGGGAADRRAGRAGLRAAALLGALLLAGCALTPQPFAPGGDALTGRLALRIEASGTQPARAFAAAFDLRGSADAGGLDLSTPLGSLLAQARWQPGEVALRTPQGSRRYADLDALSRDVLGEPVPLAALFDWLRGRPWPGAPSAPGPDGGFEQLGWRVDLSRLADAAVSAVHPEPPVMSVRVQLDRP</sequence>
<comment type="similarity">
    <text evidence="2">Belongs to the LolB family.</text>
</comment>
<evidence type="ECO:0000313" key="15">
    <source>
        <dbReference type="Proteomes" id="UP000529637"/>
    </source>
</evidence>
<evidence type="ECO:0000313" key="14">
    <source>
        <dbReference type="EMBL" id="NUZ06668.1"/>
    </source>
</evidence>
<keyword evidence="10" id="KW-0143">Chaperone</keyword>
<evidence type="ECO:0000256" key="2">
    <source>
        <dbReference type="ARBA" id="ARBA00009696"/>
    </source>
</evidence>
<dbReference type="GO" id="GO:0015031">
    <property type="term" value="P:protein transport"/>
    <property type="evidence" value="ECO:0007669"/>
    <property type="project" value="UniProtKB-KW"/>
</dbReference>
<dbReference type="RefSeq" id="WP_176069509.1">
    <property type="nucleotide sequence ID" value="NZ_JABWMJ010000005.1"/>
</dbReference>
<name>A0A7Y6NNX7_9BURK</name>
<dbReference type="AlphaFoldDB" id="A0A7Y6NNX7"/>
<keyword evidence="12 14" id="KW-0449">Lipoprotein</keyword>
<feature type="region of interest" description="Disordered" evidence="13">
    <location>
        <begin position="1"/>
        <end position="28"/>
    </location>
</feature>
<comment type="caution">
    <text evidence="14">The sequence shown here is derived from an EMBL/GenBank/DDBJ whole genome shotgun (WGS) entry which is preliminary data.</text>
</comment>
<keyword evidence="15" id="KW-1185">Reference proteome</keyword>
<dbReference type="CDD" id="cd16326">
    <property type="entry name" value="LolB"/>
    <property type="match status" value="1"/>
</dbReference>
<evidence type="ECO:0000256" key="10">
    <source>
        <dbReference type="ARBA" id="ARBA00023186"/>
    </source>
</evidence>
<keyword evidence="8" id="KW-0472">Membrane</keyword>
<dbReference type="SUPFAM" id="SSF89392">
    <property type="entry name" value="Prokaryotic lipoproteins and lipoprotein localization factors"/>
    <property type="match status" value="1"/>
</dbReference>
<proteinExistence type="inferred from homology"/>